<accession>A0A5C8LP17</accession>
<dbReference type="Proteomes" id="UP000321814">
    <property type="component" value="Unassembled WGS sequence"/>
</dbReference>
<keyword evidence="2" id="KW-1185">Reference proteome</keyword>
<gene>
    <name evidence="1" type="ORF">FU839_18610</name>
</gene>
<sequence length="90" mass="10035">MSDAVSAINQGKLNSQLIADEVTSGHAFTKHVLERKEFADLGIETKEQFFSFIENIVANPAVIRREATAFRPDQGGIGWENYIKTQVPKN</sequence>
<dbReference type="RefSeq" id="WP_147905566.1">
    <property type="nucleotide sequence ID" value="NZ_BAAAGC010000002.1"/>
</dbReference>
<dbReference type="OrthoDB" id="2664633at2"/>
<name>A0A5C8LP17_9GAMM</name>
<proteinExistence type="predicted"/>
<evidence type="ECO:0000313" key="2">
    <source>
        <dbReference type="Proteomes" id="UP000321814"/>
    </source>
</evidence>
<reference evidence="1 2" key="1">
    <citation type="submission" date="2019-08" db="EMBL/GenBank/DDBJ databases">
        <title>Draft genome analysis of Rheinheimera tangshanensis isolated from the roots of fresh rice plants (Oryza sativa).</title>
        <authorList>
            <person name="Yu Q."/>
            <person name="Qi Y."/>
            <person name="Zhang H."/>
            <person name="Pu J."/>
        </authorList>
    </citation>
    <scope>NUCLEOTIDE SEQUENCE [LARGE SCALE GENOMIC DNA]</scope>
    <source>
        <strain evidence="1 2">JA3-B52</strain>
    </source>
</reference>
<comment type="caution">
    <text evidence="1">The sequence shown here is derived from an EMBL/GenBank/DDBJ whole genome shotgun (WGS) entry which is preliminary data.</text>
</comment>
<dbReference type="AlphaFoldDB" id="A0A5C8LP17"/>
<dbReference type="EMBL" id="VRLR01000027">
    <property type="protein sequence ID" value="TXK77050.1"/>
    <property type="molecule type" value="Genomic_DNA"/>
</dbReference>
<protein>
    <submittedName>
        <fullName evidence="1">Uncharacterized protein</fullName>
    </submittedName>
</protein>
<evidence type="ECO:0000313" key="1">
    <source>
        <dbReference type="EMBL" id="TXK77050.1"/>
    </source>
</evidence>
<organism evidence="1 2">
    <name type="scientific">Rheinheimera tangshanensis</name>
    <dbReference type="NCBI Taxonomy" id="400153"/>
    <lineage>
        <taxon>Bacteria</taxon>
        <taxon>Pseudomonadati</taxon>
        <taxon>Pseudomonadota</taxon>
        <taxon>Gammaproteobacteria</taxon>
        <taxon>Chromatiales</taxon>
        <taxon>Chromatiaceae</taxon>
        <taxon>Rheinheimera</taxon>
    </lineage>
</organism>